<evidence type="ECO:0000256" key="2">
    <source>
        <dbReference type="SAM" id="SignalP"/>
    </source>
</evidence>
<accession>A0A0E3V5G1</accession>
<feature type="signal peptide" evidence="2">
    <location>
        <begin position="1"/>
        <end position="22"/>
    </location>
</feature>
<dbReference type="Gene3D" id="2.60.40.10">
    <property type="entry name" value="Immunoglobulins"/>
    <property type="match status" value="1"/>
</dbReference>
<dbReference type="InterPro" id="IPR011467">
    <property type="entry name" value="DUF1573"/>
</dbReference>
<dbReference type="Proteomes" id="UP000033054">
    <property type="component" value="Chromosome"/>
</dbReference>
<evidence type="ECO:0000313" key="3">
    <source>
        <dbReference type="EMBL" id="AKD53626.1"/>
    </source>
</evidence>
<dbReference type="Pfam" id="PF07610">
    <property type="entry name" value="DUF1573"/>
    <property type="match status" value="1"/>
</dbReference>
<evidence type="ECO:0000313" key="4">
    <source>
        <dbReference type="Proteomes" id="UP000033054"/>
    </source>
</evidence>
<feature type="compositionally biased region" description="Low complexity" evidence="1">
    <location>
        <begin position="128"/>
        <end position="140"/>
    </location>
</feature>
<dbReference type="STRING" id="1379870.SD10_00600"/>
<feature type="region of interest" description="Disordered" evidence="1">
    <location>
        <begin position="128"/>
        <end position="152"/>
    </location>
</feature>
<dbReference type="PANTHER" id="PTHR37833">
    <property type="entry name" value="LIPOPROTEIN-RELATED"/>
    <property type="match status" value="1"/>
</dbReference>
<evidence type="ECO:0008006" key="5">
    <source>
        <dbReference type="Google" id="ProtNLM"/>
    </source>
</evidence>
<gene>
    <name evidence="3" type="ORF">SD10_00600</name>
</gene>
<feature type="chain" id="PRO_5002413581" description="DUF1573 domain-containing protein" evidence="2">
    <location>
        <begin position="23"/>
        <end position="152"/>
    </location>
</feature>
<dbReference type="OrthoDB" id="826619at2"/>
<dbReference type="InterPro" id="IPR013783">
    <property type="entry name" value="Ig-like_fold"/>
</dbReference>
<keyword evidence="4" id="KW-1185">Reference proteome</keyword>
<dbReference type="HOGENOM" id="CLU_122784_1_0_10"/>
<protein>
    <recommendedName>
        <fullName evidence="5">DUF1573 domain-containing protein</fullName>
    </recommendedName>
</protein>
<dbReference type="EMBL" id="CP010429">
    <property type="protein sequence ID" value="AKD53626.1"/>
    <property type="molecule type" value="Genomic_DNA"/>
</dbReference>
<dbReference type="PANTHER" id="PTHR37833:SF1">
    <property type="entry name" value="SIGNAL PEPTIDE PROTEIN"/>
    <property type="match status" value="1"/>
</dbReference>
<proteinExistence type="predicted"/>
<dbReference type="RefSeq" id="WP_046375211.1">
    <property type="nucleotide sequence ID" value="NZ_CP010429.1"/>
</dbReference>
<dbReference type="PATRIC" id="fig|1379870.5.peg.132"/>
<dbReference type="AlphaFoldDB" id="A0A0E3V5G1"/>
<keyword evidence="2" id="KW-0732">Signal</keyword>
<organism evidence="3 4">
    <name type="scientific">Spirosoma radiotolerans</name>
    <dbReference type="NCBI Taxonomy" id="1379870"/>
    <lineage>
        <taxon>Bacteria</taxon>
        <taxon>Pseudomonadati</taxon>
        <taxon>Bacteroidota</taxon>
        <taxon>Cytophagia</taxon>
        <taxon>Cytophagales</taxon>
        <taxon>Cytophagaceae</taxon>
        <taxon>Spirosoma</taxon>
    </lineage>
</organism>
<sequence length="152" mass="15838">MKKTFSLFVALFMLVAVSYAQKGVLKFTKETHDFGKVEQGKPVTHVFEFKNTGTDPVVINDAQASCGCTKPSFSREPIMPGKTGSISATYNAAAAGPFNKSVTVTSNAEAGQAVLYLKGEVVSAAAAAETAAAPAATTPAAKDKKKSTKTSR</sequence>
<feature type="compositionally biased region" description="Basic residues" evidence="1">
    <location>
        <begin position="143"/>
        <end position="152"/>
    </location>
</feature>
<evidence type="ECO:0000256" key="1">
    <source>
        <dbReference type="SAM" id="MobiDB-lite"/>
    </source>
</evidence>
<dbReference type="KEGG" id="srd:SD10_00600"/>
<name>A0A0E3V5G1_9BACT</name>
<reference evidence="3 4" key="1">
    <citation type="journal article" date="2014" name="Curr. Microbiol.">
        <title>Spirosoma radiotolerans sp. nov., a gamma-radiation-resistant bacterium isolated from gamma ray-irradiated soil.</title>
        <authorList>
            <person name="Lee J.J."/>
            <person name="Srinivasan S."/>
            <person name="Lim S."/>
            <person name="Joe M."/>
            <person name="Im S."/>
            <person name="Bae S.I."/>
            <person name="Park K.R."/>
            <person name="Han J.H."/>
            <person name="Park S.H."/>
            <person name="Joo B.M."/>
            <person name="Park S.J."/>
            <person name="Kim M.K."/>
        </authorList>
    </citation>
    <scope>NUCLEOTIDE SEQUENCE [LARGE SCALE GENOMIC DNA]</scope>
    <source>
        <strain evidence="3 4">DG5A</strain>
    </source>
</reference>